<evidence type="ECO:0000256" key="4">
    <source>
        <dbReference type="ARBA" id="ARBA00022737"/>
    </source>
</evidence>
<dbReference type="HOGENOM" id="CLU_1791794_0_0_1"/>
<name>W1P200_AMBTC</name>
<organism evidence="7 8">
    <name type="scientific">Amborella trichopoda</name>
    <dbReference type="NCBI Taxonomy" id="13333"/>
    <lineage>
        <taxon>Eukaryota</taxon>
        <taxon>Viridiplantae</taxon>
        <taxon>Streptophyta</taxon>
        <taxon>Embryophyta</taxon>
        <taxon>Tracheophyta</taxon>
        <taxon>Spermatophyta</taxon>
        <taxon>Magnoliopsida</taxon>
        <taxon>Amborellales</taxon>
        <taxon>Amborellaceae</taxon>
        <taxon>Amborella</taxon>
    </lineage>
</organism>
<dbReference type="eggNOG" id="KOG3914">
    <property type="taxonomic scope" value="Eukaryota"/>
</dbReference>
<dbReference type="Gene3D" id="2.130.10.10">
    <property type="entry name" value="YVTN repeat-like/Quinoprotein amine dehydrogenase"/>
    <property type="match status" value="1"/>
</dbReference>
<dbReference type="STRING" id="13333.W1P200"/>
<dbReference type="InterPro" id="IPR011047">
    <property type="entry name" value="Quinoprotein_ADH-like_sf"/>
</dbReference>
<dbReference type="EMBL" id="KI394767">
    <property type="protein sequence ID" value="ERN01596.1"/>
    <property type="molecule type" value="Genomic_DNA"/>
</dbReference>
<feature type="non-terminal residue" evidence="7">
    <location>
        <position position="145"/>
    </location>
</feature>
<evidence type="ECO:0000313" key="8">
    <source>
        <dbReference type="Proteomes" id="UP000017836"/>
    </source>
</evidence>
<dbReference type="Proteomes" id="UP000017836">
    <property type="component" value="Unassembled WGS sequence"/>
</dbReference>
<dbReference type="Pfam" id="PF00400">
    <property type="entry name" value="WD40"/>
    <property type="match status" value="2"/>
</dbReference>
<dbReference type="Gramene" id="ERN01596">
    <property type="protein sequence ID" value="ERN01596"/>
    <property type="gene ID" value="AMTR_s00002p00272210"/>
</dbReference>
<dbReference type="InterPro" id="IPR015943">
    <property type="entry name" value="WD40/YVTN_repeat-like_dom_sf"/>
</dbReference>
<feature type="repeat" description="WD" evidence="6">
    <location>
        <begin position="39"/>
        <end position="84"/>
    </location>
</feature>
<sequence length="145" mass="15498">MHKSGDLYNKSLISAQIGRFVSVFPRCPLNGAYEIQSFCLGHTDFVSCITFICSSDSNKAFLISGSGDSTVRLWDPISGNLLDTCEIGLKVGRVGSSGDEEACHPAVTDLCASPDGSLVAVGVQSLRGVMLLSCDHHKEYLLVIK</sequence>
<evidence type="ECO:0000256" key="3">
    <source>
        <dbReference type="ARBA" id="ARBA00022694"/>
    </source>
</evidence>
<dbReference type="GO" id="GO:0005634">
    <property type="term" value="C:nucleus"/>
    <property type="evidence" value="ECO:0007669"/>
    <property type="project" value="UniProtKB-SubCell"/>
</dbReference>
<dbReference type="GO" id="GO:0008033">
    <property type="term" value="P:tRNA processing"/>
    <property type="evidence" value="ECO:0007669"/>
    <property type="project" value="UniProtKB-KW"/>
</dbReference>
<dbReference type="PROSITE" id="PS50082">
    <property type="entry name" value="WD_REPEATS_2"/>
    <property type="match status" value="1"/>
</dbReference>
<keyword evidence="8" id="KW-1185">Reference proteome</keyword>
<dbReference type="AlphaFoldDB" id="W1P200"/>
<evidence type="ECO:0000256" key="6">
    <source>
        <dbReference type="PROSITE-ProRule" id="PRU00221"/>
    </source>
</evidence>
<dbReference type="GO" id="GO:0036265">
    <property type="term" value="P:RNA (guanine-N7)-methylation"/>
    <property type="evidence" value="ECO:0007669"/>
    <property type="project" value="InterPro"/>
</dbReference>
<reference evidence="8" key="1">
    <citation type="journal article" date="2013" name="Science">
        <title>The Amborella genome and the evolution of flowering plants.</title>
        <authorList>
            <consortium name="Amborella Genome Project"/>
        </authorList>
    </citation>
    <scope>NUCLEOTIDE SEQUENCE [LARGE SCALE GENOMIC DNA]</scope>
</reference>
<accession>W1P200</accession>
<evidence type="ECO:0000256" key="1">
    <source>
        <dbReference type="ARBA" id="ARBA00004123"/>
    </source>
</evidence>
<keyword evidence="3" id="KW-0819">tRNA processing</keyword>
<protein>
    <submittedName>
        <fullName evidence="7">Uncharacterized protein</fullName>
    </submittedName>
</protein>
<dbReference type="PANTHER" id="PTHR16288">
    <property type="entry name" value="WD40 REPEAT PROTEIN 4"/>
    <property type="match status" value="1"/>
</dbReference>
<keyword evidence="5" id="KW-0539">Nucleus</keyword>
<dbReference type="InterPro" id="IPR001680">
    <property type="entry name" value="WD40_rpt"/>
</dbReference>
<proteinExistence type="predicted"/>
<dbReference type="SMART" id="SM00320">
    <property type="entry name" value="WD40"/>
    <property type="match status" value="1"/>
</dbReference>
<dbReference type="SUPFAM" id="SSF50998">
    <property type="entry name" value="Quinoprotein alcohol dehydrogenase-like"/>
    <property type="match status" value="1"/>
</dbReference>
<dbReference type="PANTHER" id="PTHR16288:SF0">
    <property type="entry name" value="TRNA (GUANINE-N(7)-)-METHYLTRANSFERASE NON-CATALYTIC SUBUNIT WDR4"/>
    <property type="match status" value="1"/>
</dbReference>
<keyword evidence="2 6" id="KW-0853">WD repeat</keyword>
<comment type="subcellular location">
    <subcellularLocation>
        <location evidence="1">Nucleus</location>
    </subcellularLocation>
</comment>
<evidence type="ECO:0000313" key="7">
    <source>
        <dbReference type="EMBL" id="ERN01596.1"/>
    </source>
</evidence>
<evidence type="ECO:0000256" key="5">
    <source>
        <dbReference type="ARBA" id="ARBA00023242"/>
    </source>
</evidence>
<evidence type="ECO:0000256" key="2">
    <source>
        <dbReference type="ARBA" id="ARBA00022574"/>
    </source>
</evidence>
<dbReference type="InterPro" id="IPR028884">
    <property type="entry name" value="Trm82"/>
</dbReference>
<gene>
    <name evidence="7" type="ORF">AMTR_s00002p00272210</name>
</gene>
<keyword evidence="4" id="KW-0677">Repeat</keyword>